<evidence type="ECO:0000313" key="3">
    <source>
        <dbReference type="Proteomes" id="UP001595841"/>
    </source>
</evidence>
<name>A0ABV8PKJ3_9FLAO</name>
<feature type="transmembrane region" description="Helical" evidence="1">
    <location>
        <begin position="102"/>
        <end position="122"/>
    </location>
</feature>
<protein>
    <submittedName>
        <fullName evidence="2">DUF6326 family protein</fullName>
    </submittedName>
</protein>
<keyword evidence="1" id="KW-0472">Membrane</keyword>
<dbReference type="Pfam" id="PF19851">
    <property type="entry name" value="DUF6326"/>
    <property type="match status" value="1"/>
</dbReference>
<feature type="transmembrane region" description="Helical" evidence="1">
    <location>
        <begin position="77"/>
        <end position="96"/>
    </location>
</feature>
<organism evidence="2 3">
    <name type="scientific">Flagellimonas marina</name>
    <dbReference type="NCBI Taxonomy" id="1775168"/>
    <lineage>
        <taxon>Bacteria</taxon>
        <taxon>Pseudomonadati</taxon>
        <taxon>Bacteroidota</taxon>
        <taxon>Flavobacteriia</taxon>
        <taxon>Flavobacteriales</taxon>
        <taxon>Flavobacteriaceae</taxon>
        <taxon>Flagellimonas</taxon>
    </lineage>
</organism>
<keyword evidence="3" id="KW-1185">Reference proteome</keyword>
<dbReference type="EMBL" id="JBHSCL010000004">
    <property type="protein sequence ID" value="MFC4219755.1"/>
    <property type="molecule type" value="Genomic_DNA"/>
</dbReference>
<evidence type="ECO:0000313" key="2">
    <source>
        <dbReference type="EMBL" id="MFC4219755.1"/>
    </source>
</evidence>
<dbReference type="Proteomes" id="UP001595841">
    <property type="component" value="Unassembled WGS sequence"/>
</dbReference>
<keyword evidence="1" id="KW-0812">Transmembrane</keyword>
<keyword evidence="1" id="KW-1133">Transmembrane helix</keyword>
<feature type="transmembrane region" description="Helical" evidence="1">
    <location>
        <begin position="50"/>
        <end position="70"/>
    </location>
</feature>
<dbReference type="RefSeq" id="WP_379763114.1">
    <property type="nucleotide sequence ID" value="NZ_JBHSCL010000004.1"/>
</dbReference>
<accession>A0ABV8PKJ3</accession>
<sequence length="130" mass="14884">MKMLKENPRSLMSTLWIFVLLNMIFRDLHELAKKSYIENILSSNINEELLLIFGFILEIPILMVVLSRILDGKLNKWANLFAVSVMLIGFSTTLSTADMDDIFFMAMETLALLAITIIAWTLPKTRTQSI</sequence>
<reference evidence="3" key="1">
    <citation type="journal article" date="2019" name="Int. J. Syst. Evol. Microbiol.">
        <title>The Global Catalogue of Microorganisms (GCM) 10K type strain sequencing project: providing services to taxonomists for standard genome sequencing and annotation.</title>
        <authorList>
            <consortium name="The Broad Institute Genomics Platform"/>
            <consortium name="The Broad Institute Genome Sequencing Center for Infectious Disease"/>
            <person name="Wu L."/>
            <person name="Ma J."/>
        </authorList>
    </citation>
    <scope>NUCLEOTIDE SEQUENCE [LARGE SCALE GENOMIC DNA]</scope>
    <source>
        <strain evidence="3">CGMCC 1.15774</strain>
    </source>
</reference>
<evidence type="ECO:0000256" key="1">
    <source>
        <dbReference type="SAM" id="Phobius"/>
    </source>
</evidence>
<dbReference type="InterPro" id="IPR046289">
    <property type="entry name" value="DUF6326"/>
</dbReference>
<proteinExistence type="predicted"/>
<comment type="caution">
    <text evidence="2">The sequence shown here is derived from an EMBL/GenBank/DDBJ whole genome shotgun (WGS) entry which is preliminary data.</text>
</comment>
<gene>
    <name evidence="2" type="ORF">ACFOWS_06415</name>
</gene>